<keyword evidence="11" id="KW-1185">Reference proteome</keyword>
<gene>
    <name evidence="10" type="primary">Cox10_4</name>
    <name evidence="10" type="ORF">AVEN_194236_1</name>
</gene>
<dbReference type="Gene3D" id="1.10.357.140">
    <property type="entry name" value="UbiA prenyltransferase"/>
    <property type="match status" value="1"/>
</dbReference>
<evidence type="ECO:0000256" key="8">
    <source>
        <dbReference type="SAM" id="MobiDB-lite"/>
    </source>
</evidence>
<keyword evidence="5" id="KW-0350">Heme biosynthesis</keyword>
<comment type="subcellular location">
    <subcellularLocation>
        <location evidence="1">Membrane</location>
        <topology evidence="1">Multi-pass membrane protein</topology>
    </subcellularLocation>
</comment>
<feature type="compositionally biased region" description="Basic and acidic residues" evidence="8">
    <location>
        <begin position="75"/>
        <end position="94"/>
    </location>
</feature>
<feature type="transmembrane region" description="Helical" evidence="9">
    <location>
        <begin position="268"/>
        <end position="286"/>
    </location>
</feature>
<evidence type="ECO:0000256" key="5">
    <source>
        <dbReference type="ARBA" id="ARBA00023133"/>
    </source>
</evidence>
<feature type="transmembrane region" description="Helical" evidence="9">
    <location>
        <begin position="422"/>
        <end position="440"/>
    </location>
</feature>
<dbReference type="GO" id="GO:0016020">
    <property type="term" value="C:membrane"/>
    <property type="evidence" value="ECO:0007669"/>
    <property type="project" value="UniProtKB-SubCell"/>
</dbReference>
<protein>
    <recommendedName>
        <fullName evidence="7">Heme O synthase</fullName>
    </recommendedName>
</protein>
<dbReference type="Pfam" id="PF01040">
    <property type="entry name" value="UbiA"/>
    <property type="match status" value="1"/>
</dbReference>
<dbReference type="PANTHER" id="PTHR43448:SF2">
    <property type="entry name" value="PROTOHEME IX FARNESYLTRANSFERASE, MITOCHONDRIAL"/>
    <property type="match status" value="1"/>
</dbReference>
<dbReference type="PANTHER" id="PTHR43448">
    <property type="entry name" value="PROTOHEME IX FARNESYLTRANSFERASE, MITOCHONDRIAL"/>
    <property type="match status" value="1"/>
</dbReference>
<organism evidence="10 11">
    <name type="scientific">Araneus ventricosus</name>
    <name type="common">Orbweaver spider</name>
    <name type="synonym">Epeira ventricosa</name>
    <dbReference type="NCBI Taxonomy" id="182803"/>
    <lineage>
        <taxon>Eukaryota</taxon>
        <taxon>Metazoa</taxon>
        <taxon>Ecdysozoa</taxon>
        <taxon>Arthropoda</taxon>
        <taxon>Chelicerata</taxon>
        <taxon>Arachnida</taxon>
        <taxon>Araneae</taxon>
        <taxon>Araneomorphae</taxon>
        <taxon>Entelegynae</taxon>
        <taxon>Araneoidea</taxon>
        <taxon>Araneidae</taxon>
        <taxon>Araneus</taxon>
    </lineage>
</organism>
<dbReference type="InterPro" id="IPR006369">
    <property type="entry name" value="Protohaem_IX_farnesylTrfase"/>
</dbReference>
<feature type="transmembrane region" description="Helical" evidence="9">
    <location>
        <begin position="373"/>
        <end position="393"/>
    </location>
</feature>
<name>A0A4Y2HGL0_ARAVE</name>
<dbReference type="GO" id="GO:0008495">
    <property type="term" value="F:protoheme IX farnesyltransferase activity"/>
    <property type="evidence" value="ECO:0007669"/>
    <property type="project" value="InterPro"/>
</dbReference>
<dbReference type="OrthoDB" id="5211at2759"/>
<reference evidence="10 11" key="1">
    <citation type="journal article" date="2019" name="Sci. Rep.">
        <title>Orb-weaving spider Araneus ventricosus genome elucidates the spidroin gene catalogue.</title>
        <authorList>
            <person name="Kono N."/>
            <person name="Nakamura H."/>
            <person name="Ohtoshi R."/>
            <person name="Moran D.A.P."/>
            <person name="Shinohara A."/>
            <person name="Yoshida Y."/>
            <person name="Fujiwara M."/>
            <person name="Mori M."/>
            <person name="Tomita M."/>
            <person name="Arakawa K."/>
        </authorList>
    </citation>
    <scope>NUCLEOTIDE SEQUENCE [LARGE SCALE GENOMIC DNA]</scope>
</reference>
<accession>A0A4Y2HGL0</accession>
<evidence type="ECO:0000313" key="10">
    <source>
        <dbReference type="EMBL" id="GBM64478.1"/>
    </source>
</evidence>
<evidence type="ECO:0000313" key="11">
    <source>
        <dbReference type="Proteomes" id="UP000499080"/>
    </source>
</evidence>
<dbReference type="EMBL" id="BGPR01001930">
    <property type="protein sequence ID" value="GBM64478.1"/>
    <property type="molecule type" value="Genomic_DNA"/>
</dbReference>
<dbReference type="AlphaFoldDB" id="A0A4Y2HGL0"/>
<dbReference type="Proteomes" id="UP000499080">
    <property type="component" value="Unassembled WGS sequence"/>
</dbReference>
<keyword evidence="2 10" id="KW-0808">Transferase</keyword>
<evidence type="ECO:0000256" key="1">
    <source>
        <dbReference type="ARBA" id="ARBA00004141"/>
    </source>
</evidence>
<dbReference type="CDD" id="cd13957">
    <property type="entry name" value="PT_UbiA_Cox10"/>
    <property type="match status" value="1"/>
</dbReference>
<keyword evidence="3 9" id="KW-0812">Transmembrane</keyword>
<dbReference type="InterPro" id="IPR000537">
    <property type="entry name" value="UbiA_prenyltransferase"/>
</dbReference>
<evidence type="ECO:0000256" key="4">
    <source>
        <dbReference type="ARBA" id="ARBA00022989"/>
    </source>
</evidence>
<evidence type="ECO:0000256" key="2">
    <source>
        <dbReference type="ARBA" id="ARBA00022679"/>
    </source>
</evidence>
<comment type="caution">
    <text evidence="10">The sequence shown here is derived from an EMBL/GenBank/DDBJ whole genome shotgun (WGS) entry which is preliminary data.</text>
</comment>
<keyword evidence="4 9" id="KW-1133">Transmembrane helix</keyword>
<keyword evidence="6 9" id="KW-0472">Membrane</keyword>
<dbReference type="InterPro" id="IPR044878">
    <property type="entry name" value="UbiA_sf"/>
</dbReference>
<dbReference type="NCBIfam" id="TIGR01473">
    <property type="entry name" value="cyoE_ctaB"/>
    <property type="match status" value="1"/>
</dbReference>
<evidence type="ECO:0000256" key="7">
    <source>
        <dbReference type="ARBA" id="ARBA00030253"/>
    </source>
</evidence>
<evidence type="ECO:0000256" key="3">
    <source>
        <dbReference type="ARBA" id="ARBA00022692"/>
    </source>
</evidence>
<feature type="transmembrane region" description="Helical" evidence="9">
    <location>
        <begin position="241"/>
        <end position="262"/>
    </location>
</feature>
<dbReference type="GO" id="GO:0005739">
    <property type="term" value="C:mitochondrion"/>
    <property type="evidence" value="ECO:0007669"/>
    <property type="project" value="TreeGrafter"/>
</dbReference>
<sequence length="445" mass="49380">MAETLRNIDFWVFLYTPHSAYTPLCLTTQTAISELAGDRHYVLRTLSRAEKGSISRNTSAKLSASESCSVTSSENKLHKEENTQAKSSFREVDSHSLNSSHSKTPRGKENAADSKLYQIFKVLKMSDPLEKDMKITEIKADTLSNNVNPAHLEWRKQVIDIRLLPRHYMNLSKLGQAVVAVLTTLTGYGMAPGAFEPVSFTCMVLGVAFLSAASLSVNQVLEVPYDSQRSRTKNRVLVRGYLTPLHASIFAVCCASIGFTTLYLGTNALTAIFGVAGLLLYTSVYTPMKRYSIANTWVGSVVDAIPSLVGWTACTGSLNASAVLIGAIVYSWAFQRLNGTSWFLRPDYSRLGYCMTSVIDPAMCRRVALRHSVGLLILCSCAPLLDLTTWTFAFDSFPLNCYLIYRAWRFFKDGDNGSARKLVDFNLIYLPVLMFLMLVGKRYSS</sequence>
<evidence type="ECO:0000256" key="9">
    <source>
        <dbReference type="SAM" id="Phobius"/>
    </source>
</evidence>
<proteinExistence type="predicted"/>
<evidence type="ECO:0000256" key="6">
    <source>
        <dbReference type="ARBA" id="ARBA00023136"/>
    </source>
</evidence>
<dbReference type="GO" id="GO:0006784">
    <property type="term" value="P:heme A biosynthetic process"/>
    <property type="evidence" value="ECO:0007669"/>
    <property type="project" value="TreeGrafter"/>
</dbReference>
<feature type="region of interest" description="Disordered" evidence="8">
    <location>
        <begin position="65"/>
        <end position="110"/>
    </location>
</feature>
<feature type="transmembrane region" description="Helical" evidence="9">
    <location>
        <begin position="197"/>
        <end position="221"/>
    </location>
</feature>